<dbReference type="PROSITE" id="PS50010">
    <property type="entry name" value="DH_2"/>
    <property type="match status" value="1"/>
</dbReference>
<keyword evidence="4" id="KW-1185">Reference proteome</keyword>
<dbReference type="EMBL" id="QPFP01000002">
    <property type="protein sequence ID" value="TEB39286.1"/>
    <property type="molecule type" value="Genomic_DNA"/>
</dbReference>
<dbReference type="GO" id="GO:0005085">
    <property type="term" value="F:guanyl-nucleotide exchange factor activity"/>
    <property type="evidence" value="ECO:0007669"/>
    <property type="project" value="InterPro"/>
</dbReference>
<gene>
    <name evidence="3" type="ORF">FA13DRAFT_1725272</name>
</gene>
<feature type="region of interest" description="Disordered" evidence="1">
    <location>
        <begin position="1"/>
        <end position="41"/>
    </location>
</feature>
<dbReference type="InterPro" id="IPR035899">
    <property type="entry name" value="DBL_dom_sf"/>
</dbReference>
<feature type="compositionally biased region" description="Pro residues" evidence="1">
    <location>
        <begin position="488"/>
        <end position="504"/>
    </location>
</feature>
<dbReference type="SMART" id="SM00325">
    <property type="entry name" value="RhoGEF"/>
    <property type="match status" value="1"/>
</dbReference>
<feature type="compositionally biased region" description="Low complexity" evidence="1">
    <location>
        <begin position="571"/>
        <end position="587"/>
    </location>
</feature>
<comment type="caution">
    <text evidence="3">The sequence shown here is derived from an EMBL/GenBank/DDBJ whole genome shotgun (WGS) entry which is preliminary data.</text>
</comment>
<dbReference type="PANTHER" id="PTHR45924:SF2">
    <property type="entry name" value="FI17866P1"/>
    <property type="match status" value="1"/>
</dbReference>
<dbReference type="Proteomes" id="UP000298030">
    <property type="component" value="Unassembled WGS sequence"/>
</dbReference>
<dbReference type="Pfam" id="PF00621">
    <property type="entry name" value="RhoGEF"/>
    <property type="match status" value="1"/>
</dbReference>
<feature type="region of interest" description="Disordered" evidence="1">
    <location>
        <begin position="737"/>
        <end position="759"/>
    </location>
</feature>
<feature type="compositionally biased region" description="Pro residues" evidence="1">
    <location>
        <begin position="627"/>
        <end position="638"/>
    </location>
</feature>
<feature type="compositionally biased region" description="Polar residues" evidence="1">
    <location>
        <begin position="675"/>
        <end position="684"/>
    </location>
</feature>
<feature type="region of interest" description="Disordered" evidence="1">
    <location>
        <begin position="247"/>
        <end position="306"/>
    </location>
</feature>
<feature type="compositionally biased region" description="Polar residues" evidence="1">
    <location>
        <begin position="268"/>
        <end position="277"/>
    </location>
</feature>
<dbReference type="SUPFAM" id="SSF48065">
    <property type="entry name" value="DBL homology domain (DH-domain)"/>
    <property type="match status" value="1"/>
</dbReference>
<evidence type="ECO:0000313" key="4">
    <source>
        <dbReference type="Proteomes" id="UP000298030"/>
    </source>
</evidence>
<dbReference type="PANTHER" id="PTHR45924">
    <property type="entry name" value="FI17866P1"/>
    <property type="match status" value="1"/>
</dbReference>
<feature type="domain" description="DH" evidence="2">
    <location>
        <begin position="35"/>
        <end position="221"/>
    </location>
</feature>
<dbReference type="GO" id="GO:0031267">
    <property type="term" value="F:small GTPase binding"/>
    <property type="evidence" value="ECO:0007669"/>
    <property type="project" value="TreeGrafter"/>
</dbReference>
<proteinExistence type="predicted"/>
<feature type="region of interest" description="Disordered" evidence="1">
    <location>
        <begin position="454"/>
        <end position="699"/>
    </location>
</feature>
<feature type="compositionally biased region" description="Pro residues" evidence="1">
    <location>
        <begin position="542"/>
        <end position="552"/>
    </location>
</feature>
<organism evidence="3 4">
    <name type="scientific">Coprinellus micaceus</name>
    <name type="common">Glistening ink-cap mushroom</name>
    <name type="synonym">Coprinus micaceus</name>
    <dbReference type="NCBI Taxonomy" id="71717"/>
    <lineage>
        <taxon>Eukaryota</taxon>
        <taxon>Fungi</taxon>
        <taxon>Dikarya</taxon>
        <taxon>Basidiomycota</taxon>
        <taxon>Agaricomycotina</taxon>
        <taxon>Agaricomycetes</taxon>
        <taxon>Agaricomycetidae</taxon>
        <taxon>Agaricales</taxon>
        <taxon>Agaricineae</taxon>
        <taxon>Psathyrellaceae</taxon>
        <taxon>Coprinellus</taxon>
    </lineage>
</organism>
<name>A0A4Y7TYN9_COPMI</name>
<dbReference type="AlphaFoldDB" id="A0A4Y7TYN9"/>
<dbReference type="Gene3D" id="1.20.900.10">
    <property type="entry name" value="Dbl homology (DH) domain"/>
    <property type="match status" value="1"/>
</dbReference>
<dbReference type="InterPro" id="IPR000219">
    <property type="entry name" value="DH_dom"/>
</dbReference>
<feature type="compositionally biased region" description="Polar residues" evidence="1">
    <location>
        <begin position="287"/>
        <end position="304"/>
    </location>
</feature>
<reference evidence="3 4" key="1">
    <citation type="journal article" date="2019" name="Nat. Ecol. Evol.">
        <title>Megaphylogeny resolves global patterns of mushroom evolution.</title>
        <authorList>
            <person name="Varga T."/>
            <person name="Krizsan K."/>
            <person name="Foldi C."/>
            <person name="Dima B."/>
            <person name="Sanchez-Garcia M."/>
            <person name="Sanchez-Ramirez S."/>
            <person name="Szollosi G.J."/>
            <person name="Szarkandi J.G."/>
            <person name="Papp V."/>
            <person name="Albert L."/>
            <person name="Andreopoulos W."/>
            <person name="Angelini C."/>
            <person name="Antonin V."/>
            <person name="Barry K.W."/>
            <person name="Bougher N.L."/>
            <person name="Buchanan P."/>
            <person name="Buyck B."/>
            <person name="Bense V."/>
            <person name="Catcheside P."/>
            <person name="Chovatia M."/>
            <person name="Cooper J."/>
            <person name="Damon W."/>
            <person name="Desjardin D."/>
            <person name="Finy P."/>
            <person name="Geml J."/>
            <person name="Haridas S."/>
            <person name="Hughes K."/>
            <person name="Justo A."/>
            <person name="Karasinski D."/>
            <person name="Kautmanova I."/>
            <person name="Kiss B."/>
            <person name="Kocsube S."/>
            <person name="Kotiranta H."/>
            <person name="LaButti K.M."/>
            <person name="Lechner B.E."/>
            <person name="Liimatainen K."/>
            <person name="Lipzen A."/>
            <person name="Lukacs Z."/>
            <person name="Mihaltcheva S."/>
            <person name="Morgado L.N."/>
            <person name="Niskanen T."/>
            <person name="Noordeloos M.E."/>
            <person name="Ohm R.A."/>
            <person name="Ortiz-Santana B."/>
            <person name="Ovrebo C."/>
            <person name="Racz N."/>
            <person name="Riley R."/>
            <person name="Savchenko A."/>
            <person name="Shiryaev A."/>
            <person name="Soop K."/>
            <person name="Spirin V."/>
            <person name="Szebenyi C."/>
            <person name="Tomsovsky M."/>
            <person name="Tulloss R.E."/>
            <person name="Uehling J."/>
            <person name="Grigoriev I.V."/>
            <person name="Vagvolgyi C."/>
            <person name="Papp T."/>
            <person name="Martin F.M."/>
            <person name="Miettinen O."/>
            <person name="Hibbett D.S."/>
            <person name="Nagy L.G."/>
        </authorList>
    </citation>
    <scope>NUCLEOTIDE SEQUENCE [LARGE SCALE GENOMIC DNA]</scope>
    <source>
        <strain evidence="3 4">FP101781</strain>
    </source>
</reference>
<protein>
    <recommendedName>
        <fullName evidence="2">DH domain-containing protein</fullName>
    </recommendedName>
</protein>
<accession>A0A4Y7TYN9</accession>
<dbReference type="STRING" id="71717.A0A4Y7TYN9"/>
<feature type="compositionally biased region" description="Pro residues" evidence="1">
    <location>
        <begin position="457"/>
        <end position="470"/>
    </location>
</feature>
<sequence>MAGNDGLNAPPSYSQDLGVPPTPTTPTSPGGGKSKKSNPLEDLISTEKTYVDCLTGIIRKVAAAWSRSNLPPPELDSMFRAVEGVYKANRNLHTKLKETGGNPSSPKALGDLLMRWIDDLEAPYTAYCAKYCGGFDTWTPVISNPRLGPILAAFSESTPPSGNADIWTLDMLFLLPKARVKYYRKLYSKLLKSTAPGRSDHKLLVSALETLDRLLDTLESRADIKVGGGVSPHAAEDEVVIDMRARSLSPPAPNPISLPPNSRGSAHGSDSGSTRGSSVGERLSRETAATSVSRGSNSTLSMPISSLERRLSTARTLDIFTMGPKVVKLQMSPPTLTFTRELRTSSEVLIRFVPKATGQEVVHPQGHVYLLSDLFLVAERMTPEEQSNPVNEGADMWLCYPPLAGKVLRVSEVPGQDNALQVAIMRKEFLILETANREQRDRLMNHFKECIEFSGSLPPPSKGPPPPMPPLSNIARFQNTSPRESQELPPPPDGNGPPPPPPDYRGPLLNGQFRSPMGGPTGPPGPNDVIPPGRSASFKGLPPGPGGPPLGPGPHMGPNGPMGPPPGHMGGPAFHMGGPPPHHMGGPPHIGGPPGHPMGHPFNWGPGGPPGPVPQGPGQFGPGGPGGLPPRPGFPPMGPGMRGPPHLGGPGGPPFHQNSLPPRPPSEPSIHKSPSLRSLNSQFSGDPHGGPAPPLPAFASPYGNSMVRNHSQPNLHAPQARPMMPSASSRAQSMIDPESIEAPSPPGSPVPEMPRHTGPVTQSITAQMKCKVFLQQQHAQWKALGSAKLKLYREDPTNVKQLVVEQDDKKKSILISTIVLPDGVERVGKTGVAIELGSNGVRTGIVYMIQLRNESSAGGLFDGLVSGSDRGKKL</sequence>
<evidence type="ECO:0000313" key="3">
    <source>
        <dbReference type="EMBL" id="TEB39286.1"/>
    </source>
</evidence>
<evidence type="ECO:0000256" key="1">
    <source>
        <dbReference type="SAM" id="MobiDB-lite"/>
    </source>
</evidence>
<evidence type="ECO:0000259" key="2">
    <source>
        <dbReference type="PROSITE" id="PS50010"/>
    </source>
</evidence>
<dbReference type="OrthoDB" id="6244550at2759"/>
<feature type="compositionally biased region" description="Pro residues" evidence="1">
    <location>
        <begin position="743"/>
        <end position="752"/>
    </location>
</feature>